<keyword evidence="4" id="KW-1185">Reference proteome</keyword>
<accession>A0ABX8WRD6</accession>
<evidence type="ECO:0000256" key="2">
    <source>
        <dbReference type="SAM" id="SignalP"/>
    </source>
</evidence>
<organism evidence="3 4">
    <name type="scientific">Lysobacter soyae</name>
    <dbReference type="NCBI Taxonomy" id="2764185"/>
    <lineage>
        <taxon>Bacteria</taxon>
        <taxon>Pseudomonadati</taxon>
        <taxon>Pseudomonadota</taxon>
        <taxon>Gammaproteobacteria</taxon>
        <taxon>Lysobacterales</taxon>
        <taxon>Lysobacteraceae</taxon>
        <taxon>Lysobacter</taxon>
    </lineage>
</organism>
<feature type="region of interest" description="Disordered" evidence="1">
    <location>
        <begin position="165"/>
        <end position="195"/>
    </location>
</feature>
<evidence type="ECO:0000313" key="3">
    <source>
        <dbReference type="EMBL" id="QYR53397.1"/>
    </source>
</evidence>
<dbReference type="Proteomes" id="UP000824755">
    <property type="component" value="Chromosome"/>
</dbReference>
<protein>
    <submittedName>
        <fullName evidence="3">Energy transducer TonB</fullName>
    </submittedName>
</protein>
<keyword evidence="2" id="KW-0732">Signal</keyword>
<evidence type="ECO:0000313" key="4">
    <source>
        <dbReference type="Proteomes" id="UP000824755"/>
    </source>
</evidence>
<gene>
    <name evidence="3" type="ORF">H8L67_02485</name>
</gene>
<feature type="signal peptide" evidence="2">
    <location>
        <begin position="1"/>
        <end position="20"/>
    </location>
</feature>
<dbReference type="RefSeq" id="WP_220380213.1">
    <property type="nucleotide sequence ID" value="NZ_CP080544.1"/>
</dbReference>
<proteinExistence type="predicted"/>
<dbReference type="EMBL" id="CP080544">
    <property type="protein sequence ID" value="QYR53397.1"/>
    <property type="molecule type" value="Genomic_DNA"/>
</dbReference>
<evidence type="ECO:0000256" key="1">
    <source>
        <dbReference type="SAM" id="MobiDB-lite"/>
    </source>
</evidence>
<reference evidence="3 4" key="1">
    <citation type="submission" date="2021-08" db="EMBL/GenBank/DDBJ databases">
        <title>Lysobacter sp. strain CJ11 Genome sequencing and assembly.</title>
        <authorList>
            <person name="Kim I."/>
        </authorList>
    </citation>
    <scope>NUCLEOTIDE SEQUENCE [LARGE SCALE GENOMIC DNA]</scope>
    <source>
        <strain evidence="3 4">CJ11</strain>
    </source>
</reference>
<name>A0ABX8WRD6_9GAMM</name>
<dbReference type="Gene3D" id="3.30.1150.10">
    <property type="match status" value="1"/>
</dbReference>
<dbReference type="SUPFAM" id="SSF74653">
    <property type="entry name" value="TolA/TonB C-terminal domain"/>
    <property type="match status" value="1"/>
</dbReference>
<sequence length="195" mass="21093">MKKTHLLGIALVVASATVSAQSDRNVRVVNEGGIRDAWTLAPGQKLAAPGYPAAYVQRGDNVCLAVGYRVQPDGSTSDFTTLHAWTSSAGGVEPEVGYYDAFGQAAVAALSEWKFTPKQGVGKPQPVDTVATITFMSQKSAMDSQTLRSHCAVKDLADAIERAREKVSEEKSMNHKALERKMVDQSRSERVRTPR</sequence>
<feature type="chain" id="PRO_5047467589" evidence="2">
    <location>
        <begin position="21"/>
        <end position="195"/>
    </location>
</feature>